<evidence type="ECO:0000313" key="1">
    <source>
        <dbReference type="EMBL" id="UPQ84853.1"/>
    </source>
</evidence>
<organism evidence="1 2">
    <name type="scientific">Pseudomonas knackmussii</name>
    <dbReference type="NCBI Taxonomy" id="65741"/>
    <lineage>
        <taxon>Bacteria</taxon>
        <taxon>Pseudomonadati</taxon>
        <taxon>Pseudomonadota</taxon>
        <taxon>Gammaproteobacteria</taxon>
        <taxon>Pseudomonadales</taxon>
        <taxon>Pseudomonadaceae</taxon>
        <taxon>Pseudomonas</taxon>
    </lineage>
</organism>
<dbReference type="Pfam" id="PF10976">
    <property type="entry name" value="DUF2790"/>
    <property type="match status" value="1"/>
</dbReference>
<accession>A0ABY4KYS3</accession>
<name>A0ABY4KYS3_9PSED</name>
<evidence type="ECO:0000313" key="2">
    <source>
        <dbReference type="Proteomes" id="UP000831189"/>
    </source>
</evidence>
<reference evidence="1 2" key="1">
    <citation type="submission" date="2022-04" db="EMBL/GenBank/DDBJ databases">
        <title>Pseudomonas knackmussii B09-2.</title>
        <authorList>
            <person name="Deng Y."/>
        </authorList>
    </citation>
    <scope>NUCLEOTIDE SEQUENCE [LARGE SCALE GENOMIC DNA]</scope>
    <source>
        <strain evidence="1 2">B09-2</strain>
    </source>
</reference>
<proteinExistence type="predicted"/>
<sequence>MFFLSLTALADSAPQSYEYGAKLDVVKVLSITTQDSAACEPVEQTMTYTDSSGETRALQYVVLSSACSQN</sequence>
<dbReference type="InterPro" id="IPR021245">
    <property type="entry name" value="DUF2790"/>
</dbReference>
<dbReference type="EMBL" id="CP096208">
    <property type="protein sequence ID" value="UPQ84853.1"/>
    <property type="molecule type" value="Genomic_DNA"/>
</dbReference>
<dbReference type="Proteomes" id="UP000831189">
    <property type="component" value="Chromosome"/>
</dbReference>
<gene>
    <name evidence="1" type="ORF">M0M42_10265</name>
</gene>
<dbReference type="Gene3D" id="2.30.140.50">
    <property type="entry name" value="Protein of unknown function DUF2790"/>
    <property type="match status" value="1"/>
</dbReference>
<protein>
    <submittedName>
        <fullName evidence="1">DUF2790 domain-containing protein</fullName>
    </submittedName>
</protein>
<keyword evidence="2" id="KW-1185">Reference proteome</keyword>